<keyword evidence="2" id="KW-1185">Reference proteome</keyword>
<sequence>MDTVYFGGITTNGTATVIPMEVPPDTVLIFDRDEDLLVFESFVHATNWIEAIDVDEGEYTAGYTPDGGVLALAAPEGPEGSVVLTRTGSVDLGDLEQRVARYWRRHQTGKPSREPLQTAQFLIERDNRPRRGWLGRVTDRCRWS</sequence>
<dbReference type="Proteomes" id="UP001223072">
    <property type="component" value="Unassembled WGS sequence"/>
</dbReference>
<dbReference type="EMBL" id="JAUSZS010000007">
    <property type="protein sequence ID" value="MDQ0936009.1"/>
    <property type="molecule type" value="Genomic_DNA"/>
</dbReference>
<dbReference type="RefSeq" id="WP_307629598.1">
    <property type="nucleotide sequence ID" value="NZ_JAUSZS010000007.1"/>
</dbReference>
<gene>
    <name evidence="1" type="ORF">QFZ49_005981</name>
</gene>
<comment type="caution">
    <text evidence="1">The sequence shown here is derived from an EMBL/GenBank/DDBJ whole genome shotgun (WGS) entry which is preliminary data.</text>
</comment>
<evidence type="ECO:0000313" key="1">
    <source>
        <dbReference type="EMBL" id="MDQ0936009.1"/>
    </source>
</evidence>
<organism evidence="1 2">
    <name type="scientific">Streptomyces turgidiscabies</name>
    <dbReference type="NCBI Taxonomy" id="85558"/>
    <lineage>
        <taxon>Bacteria</taxon>
        <taxon>Bacillati</taxon>
        <taxon>Actinomycetota</taxon>
        <taxon>Actinomycetes</taxon>
        <taxon>Kitasatosporales</taxon>
        <taxon>Streptomycetaceae</taxon>
        <taxon>Streptomyces</taxon>
    </lineage>
</organism>
<evidence type="ECO:0000313" key="2">
    <source>
        <dbReference type="Proteomes" id="UP001223072"/>
    </source>
</evidence>
<proteinExistence type="predicted"/>
<reference evidence="1 2" key="1">
    <citation type="submission" date="2023-07" db="EMBL/GenBank/DDBJ databases">
        <title>Comparative genomics of wheat-associated soil bacteria to identify genetic determinants of phenazine resistance.</title>
        <authorList>
            <person name="Mouncey N."/>
        </authorList>
    </citation>
    <scope>NUCLEOTIDE SEQUENCE [LARGE SCALE GENOMIC DNA]</scope>
    <source>
        <strain evidence="1 2">W2I16</strain>
    </source>
</reference>
<accession>A0ABU0RVI2</accession>
<name>A0ABU0RVI2_9ACTN</name>
<protein>
    <submittedName>
        <fullName evidence="1">Uncharacterized protein</fullName>
    </submittedName>
</protein>